<comment type="caution">
    <text evidence="2">The sequence shown here is derived from an EMBL/GenBank/DDBJ whole genome shotgun (WGS) entry which is preliminary data.</text>
</comment>
<dbReference type="InterPro" id="IPR035979">
    <property type="entry name" value="RBD_domain_sf"/>
</dbReference>
<protein>
    <recommendedName>
        <fullName evidence="4">RRM domain-containing protein</fullName>
    </recommendedName>
</protein>
<dbReference type="Proteomes" id="UP001281761">
    <property type="component" value="Unassembled WGS sequence"/>
</dbReference>
<name>A0ABQ9XC90_9EUKA</name>
<dbReference type="Gene3D" id="3.30.70.330">
    <property type="match status" value="1"/>
</dbReference>
<evidence type="ECO:0000313" key="3">
    <source>
        <dbReference type="Proteomes" id="UP001281761"/>
    </source>
</evidence>
<dbReference type="SUPFAM" id="SSF54928">
    <property type="entry name" value="RNA-binding domain, RBD"/>
    <property type="match status" value="1"/>
</dbReference>
<evidence type="ECO:0008006" key="4">
    <source>
        <dbReference type="Google" id="ProtNLM"/>
    </source>
</evidence>
<feature type="region of interest" description="Disordered" evidence="1">
    <location>
        <begin position="66"/>
        <end position="94"/>
    </location>
</feature>
<evidence type="ECO:0000256" key="1">
    <source>
        <dbReference type="SAM" id="MobiDB-lite"/>
    </source>
</evidence>
<sequence length="167" mass="18624">MTETTVQVSEIPLEHTLDIVAGYFSQCGRISSLKLIPDPKRPDFQIAIITFMDDTGMENALTLSASPTISPSSIDKDEDKPPPLQLFEPVPLRPVRATDYDQEPTENSSFFAQLQADIISASRRIQDRLVTSESDITLSNQTTAPTLLQRFSNKLNSLFTPRPKNSR</sequence>
<organism evidence="2 3">
    <name type="scientific">Blattamonas nauphoetae</name>
    <dbReference type="NCBI Taxonomy" id="2049346"/>
    <lineage>
        <taxon>Eukaryota</taxon>
        <taxon>Metamonada</taxon>
        <taxon>Preaxostyla</taxon>
        <taxon>Oxymonadida</taxon>
        <taxon>Blattamonas</taxon>
    </lineage>
</organism>
<dbReference type="EMBL" id="JARBJD010000176">
    <property type="protein sequence ID" value="KAK2948474.1"/>
    <property type="molecule type" value="Genomic_DNA"/>
</dbReference>
<evidence type="ECO:0000313" key="2">
    <source>
        <dbReference type="EMBL" id="KAK2948474.1"/>
    </source>
</evidence>
<dbReference type="InterPro" id="IPR012677">
    <property type="entry name" value="Nucleotide-bd_a/b_plait_sf"/>
</dbReference>
<reference evidence="2 3" key="1">
    <citation type="journal article" date="2022" name="bioRxiv">
        <title>Genomics of Preaxostyla Flagellates Illuminates Evolutionary Transitions and the Path Towards Mitochondrial Loss.</title>
        <authorList>
            <person name="Novak L.V.F."/>
            <person name="Treitli S.C."/>
            <person name="Pyrih J."/>
            <person name="Halakuc P."/>
            <person name="Pipaliya S.V."/>
            <person name="Vacek V."/>
            <person name="Brzon O."/>
            <person name="Soukal P."/>
            <person name="Eme L."/>
            <person name="Dacks J.B."/>
            <person name="Karnkowska A."/>
            <person name="Elias M."/>
            <person name="Hampl V."/>
        </authorList>
    </citation>
    <scope>NUCLEOTIDE SEQUENCE [LARGE SCALE GENOMIC DNA]</scope>
    <source>
        <strain evidence="2">NAU3</strain>
        <tissue evidence="2">Gut</tissue>
    </source>
</reference>
<accession>A0ABQ9XC90</accession>
<keyword evidence="3" id="KW-1185">Reference proteome</keyword>
<proteinExistence type="predicted"/>
<gene>
    <name evidence="2" type="ORF">BLNAU_16639</name>
</gene>